<organism evidence="2 3">
    <name type="scientific">Porites lobata</name>
    <dbReference type="NCBI Taxonomy" id="104759"/>
    <lineage>
        <taxon>Eukaryota</taxon>
        <taxon>Metazoa</taxon>
        <taxon>Cnidaria</taxon>
        <taxon>Anthozoa</taxon>
        <taxon>Hexacorallia</taxon>
        <taxon>Scleractinia</taxon>
        <taxon>Fungiina</taxon>
        <taxon>Poritidae</taxon>
        <taxon>Porites</taxon>
    </lineage>
</organism>
<protein>
    <submittedName>
        <fullName evidence="2">Uncharacterized protein</fullName>
    </submittedName>
</protein>
<evidence type="ECO:0000313" key="3">
    <source>
        <dbReference type="Proteomes" id="UP001159405"/>
    </source>
</evidence>
<sequence>MIDKLLQEFAEENFGDLEGNFFPVVYGRIQEIKLFALLVKEQRAFYERPFKRYKLTTLAGLEEYVADDKDKFLESLNKHIGKDDPGIVLKKENEDDKGASSSAEIGIRAANCANAKIKISEDLGFLELGKIDQDYMIDPDVRALLANTKLDINKAEVFQDKKLRLITSVVYSERFEVKGNRMKEVEVDGGVKIPVHILAQLKGMFKKCNIPPKMATRNTRGPFLFKCCRVVYNKEKNRLELPKGEVVGKNIFRGDEDDEEDEEYKNSAVSLEEGEETDLTDSFTSEDSAKLEDIKKSVLMPTKNREERKERVKKYLKWFVEALTTGHKRLCLDEPLTDEDCQFLRSIFVPAIKNQSILALPKNFDEEKIQGYAIVLKIISDLSEESWDEIEKAWAEEEEHLEDNK</sequence>
<name>A0ABN8RYJ7_9CNID</name>
<evidence type="ECO:0000313" key="2">
    <source>
        <dbReference type="EMBL" id="CAH3184393.1"/>
    </source>
</evidence>
<gene>
    <name evidence="2" type="ORF">PLOB_00030208</name>
</gene>
<comment type="caution">
    <text evidence="2">The sequence shown here is derived from an EMBL/GenBank/DDBJ whole genome shotgun (WGS) entry which is preliminary data.</text>
</comment>
<feature type="region of interest" description="Disordered" evidence="1">
    <location>
        <begin position="256"/>
        <end position="284"/>
    </location>
</feature>
<reference evidence="2 3" key="1">
    <citation type="submission" date="2022-05" db="EMBL/GenBank/DDBJ databases">
        <authorList>
            <consortium name="Genoscope - CEA"/>
            <person name="William W."/>
        </authorList>
    </citation>
    <scope>NUCLEOTIDE SEQUENCE [LARGE SCALE GENOMIC DNA]</scope>
</reference>
<accession>A0ABN8RYJ7</accession>
<evidence type="ECO:0000256" key="1">
    <source>
        <dbReference type="SAM" id="MobiDB-lite"/>
    </source>
</evidence>
<keyword evidence="3" id="KW-1185">Reference proteome</keyword>
<proteinExistence type="predicted"/>
<dbReference type="EMBL" id="CALNXK010000386">
    <property type="protein sequence ID" value="CAH3184393.1"/>
    <property type="molecule type" value="Genomic_DNA"/>
</dbReference>
<dbReference type="Proteomes" id="UP001159405">
    <property type="component" value="Unassembled WGS sequence"/>
</dbReference>